<evidence type="ECO:0000313" key="3">
    <source>
        <dbReference type="Proteomes" id="UP000192536"/>
    </source>
</evidence>
<dbReference type="Proteomes" id="UP000192536">
    <property type="component" value="Unassembled WGS sequence"/>
</dbReference>
<sequence>MITLTIDAKKFTLNDEDTVYLAETLNLAVRRKALPTEKHRSVTFRTLAVENHGASSRQNGYFRSHPDRSDHVLTDC</sequence>
<keyword evidence="3" id="KW-1185">Reference proteome</keyword>
<accession>A0A1X0W9C3</accession>
<name>A0A1X0W9C3_9GAMM</name>
<gene>
    <name evidence="2" type="ORF">BS640_21825</name>
</gene>
<reference evidence="2 3" key="1">
    <citation type="journal article" date="2017" name="Int. J. Syst. Evol. Microbiol.">
        <title>Rouxiella badensis sp. nov. and Rouxiella silvae sp. nov. isolated from peat bog soil in Germany and emendation of the genus description.</title>
        <authorList>
            <person name="Le Fleche-Mateos A."/>
            <person name="Kugler J.H."/>
            <person name="Hansen S.H."/>
            <person name="Syldatk C."/>
            <person name="Hausmann R."/>
            <person name="Lomprez F."/>
            <person name="Vandenbogaert M."/>
            <person name="Manuguerra J.C."/>
            <person name="Grimont P.A."/>
        </authorList>
    </citation>
    <scope>NUCLEOTIDE SEQUENCE [LARGE SCALE GENOMIC DNA]</scope>
    <source>
        <strain evidence="2 3">DSM 100043</strain>
    </source>
</reference>
<evidence type="ECO:0000313" key="2">
    <source>
        <dbReference type="EMBL" id="ORJ23351.1"/>
    </source>
</evidence>
<dbReference type="EMBL" id="MRWE01000062">
    <property type="protein sequence ID" value="ORJ23351.1"/>
    <property type="molecule type" value="Genomic_DNA"/>
</dbReference>
<comment type="caution">
    <text evidence="2">The sequence shown here is derived from an EMBL/GenBank/DDBJ whole genome shotgun (WGS) entry which is preliminary data.</text>
</comment>
<feature type="region of interest" description="Disordered" evidence="1">
    <location>
        <begin position="53"/>
        <end position="76"/>
    </location>
</feature>
<evidence type="ECO:0000256" key="1">
    <source>
        <dbReference type="SAM" id="MobiDB-lite"/>
    </source>
</evidence>
<proteinExistence type="predicted"/>
<dbReference type="RefSeq" id="WP_084913326.1">
    <property type="nucleotide sequence ID" value="NZ_MRWE01000062.1"/>
</dbReference>
<feature type="compositionally biased region" description="Basic and acidic residues" evidence="1">
    <location>
        <begin position="64"/>
        <end position="76"/>
    </location>
</feature>
<protein>
    <submittedName>
        <fullName evidence="2">Uncharacterized protein</fullName>
    </submittedName>
</protein>
<organism evidence="2 3">
    <name type="scientific">Rouxiella badensis</name>
    <dbReference type="NCBI Taxonomy" id="1646377"/>
    <lineage>
        <taxon>Bacteria</taxon>
        <taxon>Pseudomonadati</taxon>
        <taxon>Pseudomonadota</taxon>
        <taxon>Gammaproteobacteria</taxon>
        <taxon>Enterobacterales</taxon>
        <taxon>Yersiniaceae</taxon>
        <taxon>Rouxiella</taxon>
    </lineage>
</organism>
<dbReference type="STRING" id="1646377.BS640_21825"/>
<dbReference type="AlphaFoldDB" id="A0A1X0W9C3"/>